<dbReference type="Pfam" id="PF03544">
    <property type="entry name" value="TonB_C"/>
    <property type="match status" value="1"/>
</dbReference>
<evidence type="ECO:0000256" key="4">
    <source>
        <dbReference type="ARBA" id="ARBA00022475"/>
    </source>
</evidence>
<evidence type="ECO:0000256" key="8">
    <source>
        <dbReference type="ARBA" id="ARBA00022989"/>
    </source>
</evidence>
<feature type="domain" description="TonB C-terminal" evidence="11">
    <location>
        <begin position="133"/>
        <end position="228"/>
    </location>
</feature>
<dbReference type="PANTHER" id="PTHR33446:SF2">
    <property type="entry name" value="PROTEIN TONB"/>
    <property type="match status" value="1"/>
</dbReference>
<dbReference type="EMBL" id="SLXD01000014">
    <property type="protein sequence ID" value="TCO99738.1"/>
    <property type="molecule type" value="Genomic_DNA"/>
</dbReference>
<evidence type="ECO:0000256" key="2">
    <source>
        <dbReference type="ARBA" id="ARBA00006555"/>
    </source>
</evidence>
<dbReference type="PANTHER" id="PTHR33446">
    <property type="entry name" value="PROTEIN TONB-RELATED"/>
    <property type="match status" value="1"/>
</dbReference>
<dbReference type="InterPro" id="IPR051045">
    <property type="entry name" value="TonB-dependent_transducer"/>
</dbReference>
<proteinExistence type="inferred from homology"/>
<dbReference type="PROSITE" id="PS52015">
    <property type="entry name" value="TONB_CTD"/>
    <property type="match status" value="1"/>
</dbReference>
<dbReference type="GO" id="GO:0015031">
    <property type="term" value="P:protein transport"/>
    <property type="evidence" value="ECO:0007669"/>
    <property type="project" value="UniProtKB-UniRule"/>
</dbReference>
<evidence type="ECO:0000259" key="11">
    <source>
        <dbReference type="PROSITE" id="PS52015"/>
    </source>
</evidence>
<comment type="similarity">
    <text evidence="2 10">Belongs to the TonB family.</text>
</comment>
<accession>A0A4R2LYI9</accession>
<dbReference type="OrthoDB" id="8724624at2"/>
<dbReference type="InterPro" id="IPR037682">
    <property type="entry name" value="TonB_C"/>
</dbReference>
<sequence>MAVAVPFPSRRARHPAGLAVVAGLHGVLVWMLVQSLGHRGVDLEPPPLAVDILEPPPPPPPPPPVLDVAPAALPPPPSFVPPPEIRVRPPPLPPPAITVQRSAPPPTPVVVAPAAPAPVPAPAAPPSAPADLSRPARLEVSQCTRPAYPRAALRSEATGTTRIRFRVDAGGRVIDARVLQRSGPSREHGLLDRAAVDTLGRCRFSAGLDARGRPVGGFATVEYVWTLQ</sequence>
<organism evidence="12 13">
    <name type="scientific">Rubrivivax gelatinosus</name>
    <name type="common">Rhodocyclus gelatinosus</name>
    <name type="synonym">Rhodopseudomonas gelatinosa</name>
    <dbReference type="NCBI Taxonomy" id="28068"/>
    <lineage>
        <taxon>Bacteria</taxon>
        <taxon>Pseudomonadati</taxon>
        <taxon>Pseudomonadota</taxon>
        <taxon>Betaproteobacteria</taxon>
        <taxon>Burkholderiales</taxon>
        <taxon>Sphaerotilaceae</taxon>
        <taxon>Rubrivivax</taxon>
    </lineage>
</organism>
<dbReference type="GO" id="GO:0015891">
    <property type="term" value="P:siderophore transport"/>
    <property type="evidence" value="ECO:0007669"/>
    <property type="project" value="InterPro"/>
</dbReference>
<keyword evidence="4 10" id="KW-1003">Cell membrane</keyword>
<evidence type="ECO:0000313" key="12">
    <source>
        <dbReference type="EMBL" id="TCO99738.1"/>
    </source>
</evidence>
<dbReference type="GO" id="GO:0031992">
    <property type="term" value="F:energy transducer activity"/>
    <property type="evidence" value="ECO:0007669"/>
    <property type="project" value="InterPro"/>
</dbReference>
<dbReference type="GO" id="GO:0030288">
    <property type="term" value="C:outer membrane-bounded periplasmic space"/>
    <property type="evidence" value="ECO:0007669"/>
    <property type="project" value="InterPro"/>
</dbReference>
<evidence type="ECO:0000256" key="6">
    <source>
        <dbReference type="ARBA" id="ARBA00022692"/>
    </source>
</evidence>
<keyword evidence="7 10" id="KW-0653">Protein transport</keyword>
<evidence type="ECO:0000256" key="7">
    <source>
        <dbReference type="ARBA" id="ARBA00022927"/>
    </source>
</evidence>
<comment type="function">
    <text evidence="10">Interacts with outer membrane receptor proteins that carry out high-affinity binding and energy dependent uptake into the periplasmic space of specific substrates. It could act to transduce energy from the cytoplasmic membrane to specific energy-requiring processes in the outer membrane, resulting in the release into the periplasm of ligands bound by these outer membrane proteins.</text>
</comment>
<dbReference type="GeneID" id="99685501"/>
<evidence type="ECO:0000256" key="3">
    <source>
        <dbReference type="ARBA" id="ARBA00022448"/>
    </source>
</evidence>
<evidence type="ECO:0000256" key="9">
    <source>
        <dbReference type="ARBA" id="ARBA00023136"/>
    </source>
</evidence>
<comment type="caution">
    <text evidence="12">The sequence shown here is derived from an EMBL/GenBank/DDBJ whole genome shotgun (WGS) entry which is preliminary data.</text>
</comment>
<keyword evidence="10" id="KW-0735">Signal-anchor</keyword>
<dbReference type="GO" id="GO:0055085">
    <property type="term" value="P:transmembrane transport"/>
    <property type="evidence" value="ECO:0007669"/>
    <property type="project" value="InterPro"/>
</dbReference>
<keyword evidence="5 10" id="KW-0997">Cell inner membrane</keyword>
<evidence type="ECO:0000313" key="13">
    <source>
        <dbReference type="Proteomes" id="UP000295106"/>
    </source>
</evidence>
<gene>
    <name evidence="12" type="ORF">EV684_11435</name>
</gene>
<dbReference type="Gene3D" id="3.30.1150.10">
    <property type="match status" value="1"/>
</dbReference>
<dbReference type="NCBIfam" id="TIGR01352">
    <property type="entry name" value="tonB_Cterm"/>
    <property type="match status" value="1"/>
</dbReference>
<dbReference type="InterPro" id="IPR006260">
    <property type="entry name" value="TonB/TolA_C"/>
</dbReference>
<dbReference type="InterPro" id="IPR003538">
    <property type="entry name" value="TonB"/>
</dbReference>
<evidence type="ECO:0000256" key="5">
    <source>
        <dbReference type="ARBA" id="ARBA00022519"/>
    </source>
</evidence>
<comment type="subcellular location">
    <subcellularLocation>
        <location evidence="1 10">Cell inner membrane</location>
        <topology evidence="1 10">Single-pass membrane protein</topology>
        <orientation evidence="1 10">Periplasmic side</orientation>
    </subcellularLocation>
</comment>
<dbReference type="GO" id="GO:0098797">
    <property type="term" value="C:plasma membrane protein complex"/>
    <property type="evidence" value="ECO:0007669"/>
    <property type="project" value="TreeGrafter"/>
</dbReference>
<keyword evidence="8" id="KW-1133">Transmembrane helix</keyword>
<dbReference type="Proteomes" id="UP000295106">
    <property type="component" value="Unassembled WGS sequence"/>
</dbReference>
<dbReference type="SUPFAM" id="SSF74653">
    <property type="entry name" value="TolA/TonB C-terminal domain"/>
    <property type="match status" value="1"/>
</dbReference>
<evidence type="ECO:0000256" key="1">
    <source>
        <dbReference type="ARBA" id="ARBA00004383"/>
    </source>
</evidence>
<protein>
    <recommendedName>
        <fullName evidence="10">Protein TonB</fullName>
    </recommendedName>
</protein>
<keyword evidence="9" id="KW-0472">Membrane</keyword>
<dbReference type="AlphaFoldDB" id="A0A4R2LYI9"/>
<evidence type="ECO:0000256" key="10">
    <source>
        <dbReference type="RuleBase" id="RU362123"/>
    </source>
</evidence>
<reference evidence="12 13" key="1">
    <citation type="submission" date="2019-03" db="EMBL/GenBank/DDBJ databases">
        <title>Genomic Encyclopedia of Type Strains, Phase IV (KMG-IV): sequencing the most valuable type-strain genomes for metagenomic binning, comparative biology and taxonomic classification.</title>
        <authorList>
            <person name="Goeker M."/>
        </authorList>
    </citation>
    <scope>NUCLEOTIDE SEQUENCE [LARGE SCALE GENOMIC DNA]</scope>
    <source>
        <strain evidence="12 13">DSM 1709</strain>
    </source>
</reference>
<dbReference type="RefSeq" id="WP_132649051.1">
    <property type="nucleotide sequence ID" value="NZ_CP181386.1"/>
</dbReference>
<keyword evidence="6" id="KW-0812">Transmembrane</keyword>
<keyword evidence="3 10" id="KW-0813">Transport</keyword>
<dbReference type="PRINTS" id="PR01374">
    <property type="entry name" value="TONBPROTEIN"/>
</dbReference>
<name>A0A4R2LYI9_RUBGE</name>